<dbReference type="GO" id="GO:0045004">
    <property type="term" value="P:DNA replication proofreading"/>
    <property type="evidence" value="ECO:0007669"/>
    <property type="project" value="TreeGrafter"/>
</dbReference>
<dbReference type="InterPro" id="IPR006054">
    <property type="entry name" value="DnaQ"/>
</dbReference>
<evidence type="ECO:0000313" key="4">
    <source>
        <dbReference type="EMBL" id="AMK55356.1"/>
    </source>
</evidence>
<accession>A0A140DXH9</accession>
<dbReference type="NCBIfam" id="TIGR00573">
    <property type="entry name" value="dnaq"/>
    <property type="match status" value="1"/>
</dbReference>
<dbReference type="GO" id="GO:0003887">
    <property type="term" value="F:DNA-directed DNA polymerase activity"/>
    <property type="evidence" value="ECO:0007669"/>
    <property type="project" value="InterPro"/>
</dbReference>
<dbReference type="SUPFAM" id="SSF53098">
    <property type="entry name" value="Ribonuclease H-like"/>
    <property type="match status" value="1"/>
</dbReference>
<keyword evidence="5" id="KW-1185">Reference proteome</keyword>
<keyword evidence="1" id="KW-0540">Nuclease</keyword>
<dbReference type="PANTHER" id="PTHR30231:SF41">
    <property type="entry name" value="DNA POLYMERASE III SUBUNIT EPSILON"/>
    <property type="match status" value="1"/>
</dbReference>
<gene>
    <name evidence="4" type="ORF">AALO17_22220</name>
</gene>
<evidence type="ECO:0000256" key="1">
    <source>
        <dbReference type="ARBA" id="ARBA00022839"/>
    </source>
</evidence>
<dbReference type="GO" id="GO:0008408">
    <property type="term" value="F:3'-5' exonuclease activity"/>
    <property type="evidence" value="ECO:0007669"/>
    <property type="project" value="TreeGrafter"/>
</dbReference>
<dbReference type="GO" id="GO:0005829">
    <property type="term" value="C:cytosol"/>
    <property type="evidence" value="ECO:0007669"/>
    <property type="project" value="TreeGrafter"/>
</dbReference>
<dbReference type="GO" id="GO:0003677">
    <property type="term" value="F:DNA binding"/>
    <property type="evidence" value="ECO:0007669"/>
    <property type="project" value="InterPro"/>
</dbReference>
<feature type="region of interest" description="Disordered" evidence="2">
    <location>
        <begin position="369"/>
        <end position="421"/>
    </location>
</feature>
<dbReference type="RefSeq" id="WP_067558899.1">
    <property type="nucleotide sequence ID" value="NZ_CAOOQG010000007.1"/>
</dbReference>
<dbReference type="AlphaFoldDB" id="A0A140DXH9"/>
<dbReference type="InterPro" id="IPR012337">
    <property type="entry name" value="RNaseH-like_sf"/>
</dbReference>
<sequence length="421" mass="47754">MTRILMDISPKIPRKRLQKMLRDSGYTRVGQDEPYDLFISTHAATDQSPLRLRRDEAVKQGADIPVMDEYELYARLWKPDCLANVLEERLDGSLRGRKIFLVGDFSDQEKVAVEEDARKHRAFVTTHPTKATLFVLGHRASTADPAHFRQMLEEKARRPYVKITGRAALMEKAQASPLQKKKRKGPDMRRLYHGRPNPDAFPDRYIALDLEATSTHPNNKIIEIGMVRYVNGEPRETFQSFVNPHQKLLPVIVDLTHITDDQLQDAPDIQALTRPILRFLQDDPVIGHSVQNDMKLLAENLNLPLDNNYIDTCKLAMTHLPDREKYSLRVLADDYGLTQSTHRALDDAITSMELLEKFRELFDTRVTDPTTRTALPADDGHKVDDGTAQSQPDTKDAAGNENRQAEPGNEESAVNESQCAG</sequence>
<feature type="compositionally biased region" description="Polar residues" evidence="2">
    <location>
        <begin position="412"/>
        <end position="421"/>
    </location>
</feature>
<reference evidence="4 5" key="1">
    <citation type="journal article" date="2016" name="Gut Pathog.">
        <title>Whole genome sequencing of "Faecalibaculum rodentium" ALO17, isolated from C57BL/6J laboratory mouse feces.</title>
        <authorList>
            <person name="Lim S."/>
            <person name="Chang D.H."/>
            <person name="Ahn S."/>
            <person name="Kim B.C."/>
        </authorList>
    </citation>
    <scope>NUCLEOTIDE SEQUENCE [LARGE SCALE GENOMIC DNA]</scope>
    <source>
        <strain evidence="4 5">Alo17</strain>
    </source>
</reference>
<dbReference type="Proteomes" id="UP000069771">
    <property type="component" value="Chromosome"/>
</dbReference>
<feature type="domain" description="Exonuclease" evidence="3">
    <location>
        <begin position="204"/>
        <end position="364"/>
    </location>
</feature>
<dbReference type="Gene3D" id="3.30.420.10">
    <property type="entry name" value="Ribonuclease H-like superfamily/Ribonuclease H"/>
    <property type="match status" value="1"/>
</dbReference>
<keyword evidence="1" id="KW-0378">Hydrolase</keyword>
<evidence type="ECO:0000313" key="5">
    <source>
        <dbReference type="Proteomes" id="UP000069771"/>
    </source>
</evidence>
<dbReference type="CDD" id="cd06127">
    <property type="entry name" value="DEDDh"/>
    <property type="match status" value="1"/>
</dbReference>
<dbReference type="KEGG" id="fro:AALO17_22220"/>
<dbReference type="FunFam" id="3.30.420.10:FF:000045">
    <property type="entry name" value="3'-5' exonuclease DinG"/>
    <property type="match status" value="1"/>
</dbReference>
<keyword evidence="1" id="KW-0269">Exonuclease</keyword>
<dbReference type="STRING" id="1702221.AALO17_22220"/>
<dbReference type="GeneID" id="78478791"/>
<dbReference type="OrthoDB" id="9776650at2"/>
<evidence type="ECO:0000259" key="3">
    <source>
        <dbReference type="SMART" id="SM00479"/>
    </source>
</evidence>
<protein>
    <recommendedName>
        <fullName evidence="3">Exonuclease domain-containing protein</fullName>
    </recommendedName>
</protein>
<feature type="region of interest" description="Disordered" evidence="2">
    <location>
        <begin position="175"/>
        <end position="196"/>
    </location>
</feature>
<dbReference type="InterPro" id="IPR036397">
    <property type="entry name" value="RNaseH_sf"/>
</dbReference>
<organism evidence="4 5">
    <name type="scientific">Faecalibaculum rodentium</name>
    <dbReference type="NCBI Taxonomy" id="1702221"/>
    <lineage>
        <taxon>Bacteria</taxon>
        <taxon>Bacillati</taxon>
        <taxon>Bacillota</taxon>
        <taxon>Erysipelotrichia</taxon>
        <taxon>Erysipelotrichales</taxon>
        <taxon>Erysipelotrichaceae</taxon>
        <taxon>Faecalibaculum</taxon>
    </lineage>
</organism>
<dbReference type="EMBL" id="CP011391">
    <property type="protein sequence ID" value="AMK55356.1"/>
    <property type="molecule type" value="Genomic_DNA"/>
</dbReference>
<dbReference type="PANTHER" id="PTHR30231">
    <property type="entry name" value="DNA POLYMERASE III SUBUNIT EPSILON"/>
    <property type="match status" value="1"/>
</dbReference>
<name>A0A140DXH9_9FIRM</name>
<dbReference type="InterPro" id="IPR013520">
    <property type="entry name" value="Ribonucl_H"/>
</dbReference>
<evidence type="ECO:0000256" key="2">
    <source>
        <dbReference type="SAM" id="MobiDB-lite"/>
    </source>
</evidence>
<proteinExistence type="predicted"/>
<dbReference type="SMART" id="SM00479">
    <property type="entry name" value="EXOIII"/>
    <property type="match status" value="1"/>
</dbReference>
<dbReference type="Pfam" id="PF00929">
    <property type="entry name" value="RNase_T"/>
    <property type="match status" value="1"/>
</dbReference>